<proteinExistence type="predicted"/>
<dbReference type="AlphaFoldDB" id="A0AAJ8M456"/>
<reference evidence="3" key="2">
    <citation type="journal article" date="2022" name="Elife">
        <title>Obligate sexual reproduction of a homothallic fungus closely related to the Cryptococcus pathogenic species complex.</title>
        <authorList>
            <person name="Passer A.R."/>
            <person name="Clancey S.A."/>
            <person name="Shea T."/>
            <person name="David-Palma M."/>
            <person name="Averette A.F."/>
            <person name="Boekhout T."/>
            <person name="Porcel B.M."/>
            <person name="Nowrousian M."/>
            <person name="Cuomo C.A."/>
            <person name="Sun S."/>
            <person name="Heitman J."/>
            <person name="Coelho M.A."/>
        </authorList>
    </citation>
    <scope>NUCLEOTIDE SEQUENCE</scope>
    <source>
        <strain evidence="3">CBS 7841</strain>
    </source>
</reference>
<feature type="region of interest" description="Disordered" evidence="1">
    <location>
        <begin position="691"/>
        <end position="732"/>
    </location>
</feature>
<feature type="compositionally biased region" description="Polar residues" evidence="1">
    <location>
        <begin position="41"/>
        <end position="59"/>
    </location>
</feature>
<feature type="compositionally biased region" description="Basic residues" evidence="1">
    <location>
        <begin position="323"/>
        <end position="338"/>
    </location>
</feature>
<feature type="compositionally biased region" description="Basic and acidic residues" evidence="1">
    <location>
        <begin position="223"/>
        <end position="251"/>
    </location>
</feature>
<evidence type="ECO:0000256" key="2">
    <source>
        <dbReference type="SAM" id="SignalP"/>
    </source>
</evidence>
<feature type="signal peptide" evidence="2">
    <location>
        <begin position="1"/>
        <end position="20"/>
    </location>
</feature>
<dbReference type="EMBL" id="CP143790">
    <property type="protein sequence ID" value="WVN90407.1"/>
    <property type="molecule type" value="Genomic_DNA"/>
</dbReference>
<feature type="compositionally biased region" description="Polar residues" evidence="1">
    <location>
        <begin position="294"/>
        <end position="305"/>
    </location>
</feature>
<feature type="compositionally biased region" description="Polar residues" evidence="1">
    <location>
        <begin position="141"/>
        <end position="152"/>
    </location>
</feature>
<feature type="compositionally biased region" description="Low complexity" evidence="1">
    <location>
        <begin position="604"/>
        <end position="614"/>
    </location>
</feature>
<feature type="chain" id="PRO_5042475614" evidence="2">
    <location>
        <begin position="21"/>
        <end position="732"/>
    </location>
</feature>
<sequence length="732" mass="81677">MQQSAVAAVVIIGLAMRTPAVWVPMATPTFYTIQHPPLTNHTESSFKPPTLPNITTSPPQHHAADPSSLWPPDKITLVIVLLALNLIKGCLPESLKTMWRELWFEVWQKWNSPPGRTSQEASVDSSRDRGPTDAAGKSRDLSTQTTSESQNARKMKDSVNESLNARRAKDRLSSDKSVESPRESTSTKDKDNNPDESTRGNRREIANNPLEESKAQVSNLRTTAEKQSTEPEKGKLSESEKAQTVRSKEALPELQDPSTGKGKKRMDDERPGETQAVRNATSVLQKEGQETGEKTSPSTEQSSSALDMEDALMSGDYRPLKSAIKKPRNKPKQSKNIHHNLFMTMRGWRPALIPFPHGFHPKPHHPRNSLWWDNIPRDASHLMAPPAVAKAPRDKEDETEDKKEKPRQSSGKEQESKPKDISETKEKAKKKQEAEPQSSSSSSAAAPKLSPSVNEPQSITISLNPEIEKTTCAIQALLCVLLYFVDTRLGLVLIAFLVWQQINKQYDVVPLSDASGVPSSTEQAVRESKKKDQPSSSKDRTDIESTKDTDQLTHSRDTTAEIKDLMEKLKSIDAYIKKYSTIKNPSEEQAQKLTKAESQQQAFKTQLAKLQQKQADVENTTQPDGTTRNSSARPESDGPAKQFNATEKPADESVNGQANANRPEGELAKIKFKLKELEGYLSRYRKLESLTEEQEKKMQSAKKQWRAMRQRLSQMEKANEEVGLDAEEPSSG</sequence>
<feature type="compositionally biased region" description="Basic and acidic residues" evidence="1">
    <location>
        <begin position="391"/>
        <end position="434"/>
    </location>
</feature>
<feature type="compositionally biased region" description="Acidic residues" evidence="1">
    <location>
        <begin position="722"/>
        <end position="732"/>
    </location>
</feature>
<keyword evidence="2" id="KW-0732">Signal</keyword>
<keyword evidence="4" id="KW-1185">Reference proteome</keyword>
<evidence type="ECO:0000313" key="4">
    <source>
        <dbReference type="Proteomes" id="UP000094043"/>
    </source>
</evidence>
<protein>
    <submittedName>
        <fullName evidence="3">Uncharacterized protein</fullName>
    </submittedName>
</protein>
<feature type="compositionally biased region" description="Polar residues" evidence="1">
    <location>
        <begin position="617"/>
        <end position="633"/>
    </location>
</feature>
<feature type="region of interest" description="Disordered" evidence="1">
    <location>
        <begin position="41"/>
        <end position="68"/>
    </location>
</feature>
<feature type="compositionally biased region" description="Basic and acidic residues" evidence="1">
    <location>
        <begin position="524"/>
        <end position="555"/>
    </location>
</feature>
<feature type="compositionally biased region" description="Basic and acidic residues" evidence="1">
    <location>
        <begin position="125"/>
        <end position="140"/>
    </location>
</feature>
<feature type="region of interest" description="Disordered" evidence="1">
    <location>
        <begin position="384"/>
        <end position="456"/>
    </location>
</feature>
<evidence type="ECO:0000313" key="3">
    <source>
        <dbReference type="EMBL" id="WVN90407.1"/>
    </source>
</evidence>
<feature type="compositionally biased region" description="Polar residues" evidence="1">
    <location>
        <begin position="113"/>
        <end position="124"/>
    </location>
</feature>
<feature type="region of interest" description="Disordered" evidence="1">
    <location>
        <begin position="511"/>
        <end position="555"/>
    </location>
</feature>
<accession>A0AAJ8M456</accession>
<name>A0AAJ8M456_9TREE</name>
<dbReference type="KEGG" id="cdep:91089852"/>
<feature type="compositionally biased region" description="Basic residues" evidence="1">
    <location>
        <begin position="699"/>
        <end position="709"/>
    </location>
</feature>
<evidence type="ECO:0000256" key="1">
    <source>
        <dbReference type="SAM" id="MobiDB-lite"/>
    </source>
</evidence>
<feature type="compositionally biased region" description="Basic and acidic residues" evidence="1">
    <location>
        <begin position="170"/>
        <end position="205"/>
    </location>
</feature>
<reference evidence="3" key="3">
    <citation type="submission" date="2024-01" db="EMBL/GenBank/DDBJ databases">
        <authorList>
            <person name="Coelho M.A."/>
            <person name="David-Palma M."/>
            <person name="Shea T."/>
            <person name="Sun S."/>
            <person name="Cuomo C.A."/>
            <person name="Heitman J."/>
        </authorList>
    </citation>
    <scope>NUCLEOTIDE SEQUENCE</scope>
    <source>
        <strain evidence="3">CBS 7841</strain>
    </source>
</reference>
<feature type="region of interest" description="Disordered" evidence="1">
    <location>
        <begin position="604"/>
        <end position="667"/>
    </location>
</feature>
<dbReference type="GeneID" id="91089852"/>
<feature type="compositionally biased region" description="Low complexity" evidence="1">
    <location>
        <begin position="435"/>
        <end position="452"/>
    </location>
</feature>
<dbReference type="Proteomes" id="UP000094043">
    <property type="component" value="Chromosome 7"/>
</dbReference>
<gene>
    <name evidence="3" type="ORF">L203_105643</name>
</gene>
<feature type="region of interest" description="Disordered" evidence="1">
    <location>
        <begin position="113"/>
        <end position="341"/>
    </location>
</feature>
<dbReference type="RefSeq" id="XP_066071107.1">
    <property type="nucleotide sequence ID" value="XM_066215010.1"/>
</dbReference>
<reference evidence="3" key="1">
    <citation type="submission" date="2016-06" db="EMBL/GenBank/DDBJ databases">
        <authorList>
            <person name="Cuomo C."/>
            <person name="Litvintseva A."/>
            <person name="Heitman J."/>
            <person name="Chen Y."/>
            <person name="Sun S."/>
            <person name="Springer D."/>
            <person name="Dromer F."/>
            <person name="Young S."/>
            <person name="Zeng Q."/>
            <person name="Chapman S."/>
            <person name="Gujja S."/>
            <person name="Saif S."/>
            <person name="Birren B."/>
        </authorList>
    </citation>
    <scope>NUCLEOTIDE SEQUENCE</scope>
    <source>
        <strain evidence="3">CBS 7841</strain>
    </source>
</reference>
<organism evidence="3 4">
    <name type="scientific">Cryptococcus depauperatus CBS 7841</name>
    <dbReference type="NCBI Taxonomy" id="1295531"/>
    <lineage>
        <taxon>Eukaryota</taxon>
        <taxon>Fungi</taxon>
        <taxon>Dikarya</taxon>
        <taxon>Basidiomycota</taxon>
        <taxon>Agaricomycotina</taxon>
        <taxon>Tremellomycetes</taxon>
        <taxon>Tremellales</taxon>
        <taxon>Cryptococcaceae</taxon>
        <taxon>Cryptococcus</taxon>
    </lineage>
</organism>